<dbReference type="Proteomes" id="UP001054837">
    <property type="component" value="Unassembled WGS sequence"/>
</dbReference>
<evidence type="ECO:0000313" key="1">
    <source>
        <dbReference type="EMBL" id="GIY81869.1"/>
    </source>
</evidence>
<gene>
    <name evidence="1" type="ORF">CDAR_43121</name>
</gene>
<dbReference type="EMBL" id="BPLQ01014670">
    <property type="protein sequence ID" value="GIY81869.1"/>
    <property type="molecule type" value="Genomic_DNA"/>
</dbReference>
<name>A0AAV4WJ29_9ARAC</name>
<protein>
    <submittedName>
        <fullName evidence="1">Uncharacterized protein</fullName>
    </submittedName>
</protein>
<dbReference type="AlphaFoldDB" id="A0AAV4WJ29"/>
<comment type="caution">
    <text evidence="1">The sequence shown here is derived from an EMBL/GenBank/DDBJ whole genome shotgun (WGS) entry which is preliminary data.</text>
</comment>
<sequence>MAQMRVWFLEVSLTGLKVVKDPKRQNGDTKEDVFYGTNGPHGLKSKLQKRLGQSYYVPLHHKLQLRISVLNDADHPKISISIVEDRKTQLSVAPFLLCV</sequence>
<proteinExistence type="predicted"/>
<evidence type="ECO:0000313" key="2">
    <source>
        <dbReference type="Proteomes" id="UP001054837"/>
    </source>
</evidence>
<organism evidence="1 2">
    <name type="scientific">Caerostris darwini</name>
    <dbReference type="NCBI Taxonomy" id="1538125"/>
    <lineage>
        <taxon>Eukaryota</taxon>
        <taxon>Metazoa</taxon>
        <taxon>Ecdysozoa</taxon>
        <taxon>Arthropoda</taxon>
        <taxon>Chelicerata</taxon>
        <taxon>Arachnida</taxon>
        <taxon>Araneae</taxon>
        <taxon>Araneomorphae</taxon>
        <taxon>Entelegynae</taxon>
        <taxon>Araneoidea</taxon>
        <taxon>Araneidae</taxon>
        <taxon>Caerostris</taxon>
    </lineage>
</organism>
<keyword evidence="2" id="KW-1185">Reference proteome</keyword>
<accession>A0AAV4WJ29</accession>
<reference evidence="1 2" key="1">
    <citation type="submission" date="2021-06" db="EMBL/GenBank/DDBJ databases">
        <title>Caerostris darwini draft genome.</title>
        <authorList>
            <person name="Kono N."/>
            <person name="Arakawa K."/>
        </authorList>
    </citation>
    <scope>NUCLEOTIDE SEQUENCE [LARGE SCALE GENOMIC DNA]</scope>
</reference>